<sequence>MVRAGSPRTDAARNEAKKMKNLFKRFAADEKGTAYIMAAFAVVPLFGMTGLAVDYTNAVRTETQIETAAQSVALHLAKRTTLNPNIPAEDLIAEGKGLMAEMVKGRTLSYDVFQVDPSSGLVRIVAKTSIDTYLMHLFGQDELTVVGRKQAQFGRRVVEVAIAIDNSGSMDWFAGGSRKMDAAKTAAGVLIDAASDAVADYANSDLKFSVIPWHTHVSVPDEYLGGPDHDADWIDWEGRSTGHFRYLPPYKRNGANAGDMKWLMPRRETDWQIPQSRELVYYDPNRLTEVLPLEADGDGVDIDQLTRNGDTVVITRKDVFDAFSNVTWNGCFEHRAGDYRYSFDAPNDDDGDSLFVPHMAPDEYDRDGGGDSWQRNYRNDYVDDLGGDTDYDEDYLSIWNHDADFSRADIMRARTFNTAKYAVSQSTTGNWHPWGYFTGPNGRCNTAKLQGLTDNRTVIDQAIDGMDANGGTDLSIGLSWAMNTLTPWEPLAGAADFGEAEKILVFMTDGDNSAVYPDEYMTSMSSFGYLKDDPMRKGWGDDPSKAEADAALDDASKQYCTAIKDLGVKIYFVYFGTPSANATGVMNHCATSEETAIAASNEDELVAAFRKIGDDIGKLRLSHYTPPED</sequence>
<name>A0A3A8AAW5_9HYPH</name>
<dbReference type="Gene3D" id="3.40.50.410">
    <property type="entry name" value="von Willebrand factor, type A domain"/>
    <property type="match status" value="2"/>
</dbReference>
<proteinExistence type="predicted"/>
<evidence type="ECO:0000256" key="1">
    <source>
        <dbReference type="SAM" id="Phobius"/>
    </source>
</evidence>
<reference evidence="3 4" key="1">
    <citation type="journal article" date="2018" name="Int. J. Syst. Bacteriol.">
        <title>Oceaniradius stylonemae gen. nov., sp. nov., isolated from a red alga, Stylonema cornu-cervi.</title>
        <authorList>
            <person name="Jeong S."/>
        </authorList>
    </citation>
    <scope>NUCLEOTIDE SEQUENCE [LARGE SCALE GENOMIC DNA]</scope>
    <source>
        <strain evidence="3 4">StC1</strain>
    </source>
</reference>
<dbReference type="Proteomes" id="UP000246132">
    <property type="component" value="Unassembled WGS sequence"/>
</dbReference>
<organism evidence="3 4">
    <name type="scientific">Oceaniradius stylonematis</name>
    <dbReference type="NCBI Taxonomy" id="2184161"/>
    <lineage>
        <taxon>Bacteria</taxon>
        <taxon>Pseudomonadati</taxon>
        <taxon>Pseudomonadota</taxon>
        <taxon>Alphaproteobacteria</taxon>
        <taxon>Hyphomicrobiales</taxon>
        <taxon>Ahrensiaceae</taxon>
        <taxon>Oceaniradius</taxon>
    </lineage>
</organism>
<dbReference type="EMBL" id="QFWV02000004">
    <property type="protein sequence ID" value="RKF07025.1"/>
    <property type="molecule type" value="Genomic_DNA"/>
</dbReference>
<evidence type="ECO:0000313" key="3">
    <source>
        <dbReference type="EMBL" id="RKF07025.1"/>
    </source>
</evidence>
<accession>A0A3A8AAW5</accession>
<keyword evidence="1" id="KW-0472">Membrane</keyword>
<dbReference type="SUPFAM" id="SSF53300">
    <property type="entry name" value="vWA-like"/>
    <property type="match status" value="1"/>
</dbReference>
<dbReference type="InterPro" id="IPR036465">
    <property type="entry name" value="vWFA_dom_sf"/>
</dbReference>
<comment type="caution">
    <text evidence="3">The sequence shown here is derived from an EMBL/GenBank/DDBJ whole genome shotgun (WGS) entry which is preliminary data.</text>
</comment>
<feature type="transmembrane region" description="Helical" evidence="1">
    <location>
        <begin position="34"/>
        <end position="53"/>
    </location>
</feature>
<dbReference type="AlphaFoldDB" id="A0A3A8AAW5"/>
<keyword evidence="1" id="KW-0812">Transmembrane</keyword>
<gene>
    <name evidence="3" type="ORF">DEM25_003885</name>
</gene>
<evidence type="ECO:0000313" key="4">
    <source>
        <dbReference type="Proteomes" id="UP000246132"/>
    </source>
</evidence>
<dbReference type="InterPro" id="IPR028087">
    <property type="entry name" value="Tad_N"/>
</dbReference>
<feature type="domain" description="Putative Flp pilus-assembly TadG-like N-terminal" evidence="2">
    <location>
        <begin position="34"/>
        <end position="74"/>
    </location>
</feature>
<dbReference type="Pfam" id="PF13400">
    <property type="entry name" value="Tad"/>
    <property type="match status" value="1"/>
</dbReference>
<protein>
    <recommendedName>
        <fullName evidence="2">Putative Flp pilus-assembly TadG-like N-terminal domain-containing protein</fullName>
    </recommendedName>
</protein>
<keyword evidence="4" id="KW-1185">Reference proteome</keyword>
<keyword evidence="1" id="KW-1133">Transmembrane helix</keyword>
<evidence type="ECO:0000259" key="2">
    <source>
        <dbReference type="Pfam" id="PF13400"/>
    </source>
</evidence>